<evidence type="ECO:0000313" key="18">
    <source>
        <dbReference type="EMBL" id="CAF3639019.1"/>
    </source>
</evidence>
<dbReference type="SMART" id="SM01381">
    <property type="entry name" value="7TM_GPCR_Srsx"/>
    <property type="match status" value="1"/>
</dbReference>
<evidence type="ECO:0000256" key="1">
    <source>
        <dbReference type="ARBA" id="ARBA00004651"/>
    </source>
</evidence>
<dbReference type="SUPFAM" id="SSF81321">
    <property type="entry name" value="Family A G protein-coupled receptor-like"/>
    <property type="match status" value="1"/>
</dbReference>
<dbReference type="PROSITE" id="PS00237">
    <property type="entry name" value="G_PROTEIN_RECEP_F1_1"/>
    <property type="match status" value="1"/>
</dbReference>
<dbReference type="Proteomes" id="UP000663833">
    <property type="component" value="Unassembled WGS sequence"/>
</dbReference>
<keyword evidence="7 13" id="KW-0472">Membrane</keyword>
<comment type="caution">
    <text evidence="19">The sequence shown here is derived from an EMBL/GenBank/DDBJ whole genome shotgun (WGS) entry which is preliminary data.</text>
</comment>
<evidence type="ECO:0000313" key="20">
    <source>
        <dbReference type="Proteomes" id="UP000663872"/>
    </source>
</evidence>
<feature type="transmembrane region" description="Helical" evidence="13">
    <location>
        <begin position="238"/>
        <end position="258"/>
    </location>
</feature>
<keyword evidence="3" id="KW-1003">Cell membrane</keyword>
<feature type="transmembrane region" description="Helical" evidence="13">
    <location>
        <begin position="270"/>
        <end position="295"/>
    </location>
</feature>
<keyword evidence="6 12" id="KW-0297">G-protein coupled receptor</keyword>
<dbReference type="EMBL" id="CAJNYV010000689">
    <property type="protein sequence ID" value="CAF3375712.1"/>
    <property type="molecule type" value="Genomic_DNA"/>
</dbReference>
<keyword evidence="5 13" id="KW-1133">Transmembrane helix</keyword>
<dbReference type="PRINTS" id="PR01012">
    <property type="entry name" value="NRPEPTIDEYR"/>
</dbReference>
<comment type="similarity">
    <text evidence="2 12">Belongs to the G-protein coupled receptor 1 family.</text>
</comment>
<evidence type="ECO:0000256" key="6">
    <source>
        <dbReference type="ARBA" id="ARBA00023040"/>
    </source>
</evidence>
<evidence type="ECO:0000256" key="8">
    <source>
        <dbReference type="ARBA" id="ARBA00023157"/>
    </source>
</evidence>
<organism evidence="19 20">
    <name type="scientific">Rotaria socialis</name>
    <dbReference type="NCBI Taxonomy" id="392032"/>
    <lineage>
        <taxon>Eukaryota</taxon>
        <taxon>Metazoa</taxon>
        <taxon>Spiralia</taxon>
        <taxon>Gnathifera</taxon>
        <taxon>Rotifera</taxon>
        <taxon>Eurotatoria</taxon>
        <taxon>Bdelloidea</taxon>
        <taxon>Philodinida</taxon>
        <taxon>Philodinidae</taxon>
        <taxon>Rotaria</taxon>
    </lineage>
</organism>
<evidence type="ECO:0000256" key="3">
    <source>
        <dbReference type="ARBA" id="ARBA00022475"/>
    </source>
</evidence>
<evidence type="ECO:0000259" key="14">
    <source>
        <dbReference type="PROSITE" id="PS50262"/>
    </source>
</evidence>
<dbReference type="EMBL" id="CAJNYD010004815">
    <property type="protein sequence ID" value="CAF3639019.1"/>
    <property type="molecule type" value="Genomic_DNA"/>
</dbReference>
<accession>A0A818UT47</accession>
<comment type="subcellular location">
    <subcellularLocation>
        <location evidence="1">Cell membrane</location>
        <topology evidence="1">Multi-pass membrane protein</topology>
    </subcellularLocation>
</comment>
<feature type="transmembrane region" description="Helical" evidence="13">
    <location>
        <begin position="190"/>
        <end position="211"/>
    </location>
</feature>
<dbReference type="Proteomes" id="UP000663865">
    <property type="component" value="Unassembled WGS sequence"/>
</dbReference>
<sequence>MNNGNSSSGYDDDDGPSLHTRLVFASAWVLIAVAGIIGNTLVIVVAIRYEKFSNVTNCFIVNLAVTDIVFLAFCMPFLVVQYTFEHWYFNQTICKLLNFTSFVSVLVTVLTLVIMTIDRYIYVVHPFEDIKWRKPRTVFLLSLIIWLLSCIFASPCYFHYGVINDANYRQCVLLTEEELQKRFRVYTVTLYYFIPLAIILICYAKLLYYVYSNENKLKTRRVSSPVKWSKRRRTVTKMVAVVTLVFSLCWLPITLYIVPTNFFDRRTAFLYYFKAVAHSFAYLNSAINPLLYAFLNRSFRNNCENILSKPSCSAIMCKHDETQKQKRSEQSNCNDEPKKHSSNIEKNVIIDNNIELLSNDALINDFSDVEDELQDVDTVPHMIINEQNHHTNDTKKAYGAYFIHSKIDHNRHLTTTL</sequence>
<name>A0A818UT47_9BILA</name>
<evidence type="ECO:0000256" key="2">
    <source>
        <dbReference type="ARBA" id="ARBA00010663"/>
    </source>
</evidence>
<dbReference type="InterPro" id="IPR000611">
    <property type="entry name" value="NPY_rcpt"/>
</dbReference>
<keyword evidence="4 12" id="KW-0812">Transmembrane</keyword>
<dbReference type="Gene3D" id="1.20.1070.10">
    <property type="entry name" value="Rhodopsin 7-helix transmembrane proteins"/>
    <property type="match status" value="1"/>
</dbReference>
<feature type="transmembrane region" description="Helical" evidence="13">
    <location>
        <begin position="59"/>
        <end position="84"/>
    </location>
</feature>
<evidence type="ECO:0000256" key="5">
    <source>
        <dbReference type="ARBA" id="ARBA00022989"/>
    </source>
</evidence>
<dbReference type="EMBL" id="CAJNXB010002292">
    <property type="protein sequence ID" value="CAF3231842.1"/>
    <property type="molecule type" value="Genomic_DNA"/>
</dbReference>
<dbReference type="GO" id="GO:0005886">
    <property type="term" value="C:plasma membrane"/>
    <property type="evidence" value="ECO:0007669"/>
    <property type="project" value="UniProtKB-SubCell"/>
</dbReference>
<evidence type="ECO:0000313" key="16">
    <source>
        <dbReference type="EMBL" id="CAF3375712.1"/>
    </source>
</evidence>
<dbReference type="OrthoDB" id="2132067at2759"/>
<evidence type="ECO:0000256" key="10">
    <source>
        <dbReference type="ARBA" id="ARBA00023180"/>
    </source>
</evidence>
<dbReference type="InterPro" id="IPR000276">
    <property type="entry name" value="GPCR_Rhodpsn"/>
</dbReference>
<evidence type="ECO:0000256" key="4">
    <source>
        <dbReference type="ARBA" id="ARBA00022692"/>
    </source>
</evidence>
<dbReference type="PANTHER" id="PTHR45695:SF23">
    <property type="entry name" value="GALANIN-LIKE G-PROTEIN COUPLED RECEPTOR NPR-9"/>
    <property type="match status" value="1"/>
</dbReference>
<feature type="transmembrane region" description="Helical" evidence="13">
    <location>
        <begin position="96"/>
        <end position="117"/>
    </location>
</feature>
<dbReference type="GO" id="GO:0004983">
    <property type="term" value="F:neuropeptide Y receptor activity"/>
    <property type="evidence" value="ECO:0007669"/>
    <property type="project" value="InterPro"/>
</dbReference>
<dbReference type="Proteomes" id="UP000663869">
    <property type="component" value="Unassembled WGS sequence"/>
</dbReference>
<dbReference type="Proteomes" id="UP000663872">
    <property type="component" value="Unassembled WGS sequence"/>
</dbReference>
<evidence type="ECO:0000256" key="13">
    <source>
        <dbReference type="SAM" id="Phobius"/>
    </source>
</evidence>
<dbReference type="AlphaFoldDB" id="A0A818UT47"/>
<keyword evidence="8" id="KW-1015">Disulfide bond</keyword>
<reference evidence="19" key="1">
    <citation type="submission" date="2021-02" db="EMBL/GenBank/DDBJ databases">
        <authorList>
            <person name="Nowell W R."/>
        </authorList>
    </citation>
    <scope>NUCLEOTIDE SEQUENCE</scope>
</reference>
<feature type="domain" description="G-protein coupled receptors family 1 profile" evidence="14">
    <location>
        <begin position="38"/>
        <end position="292"/>
    </location>
</feature>
<protein>
    <recommendedName>
        <fullName evidence="14">G-protein coupled receptors family 1 profile domain-containing protein</fullName>
    </recommendedName>
</protein>
<dbReference type="InterPro" id="IPR017452">
    <property type="entry name" value="GPCR_Rhodpsn_7TM"/>
</dbReference>
<evidence type="ECO:0000256" key="11">
    <source>
        <dbReference type="ARBA" id="ARBA00023224"/>
    </source>
</evidence>
<evidence type="ECO:0000313" key="19">
    <source>
        <dbReference type="EMBL" id="CAF3697253.1"/>
    </source>
</evidence>
<evidence type="ECO:0000256" key="12">
    <source>
        <dbReference type="RuleBase" id="RU000688"/>
    </source>
</evidence>
<evidence type="ECO:0000256" key="7">
    <source>
        <dbReference type="ARBA" id="ARBA00023136"/>
    </source>
</evidence>
<dbReference type="EMBL" id="CAJNYT010004848">
    <property type="protein sequence ID" value="CAF3697253.1"/>
    <property type="molecule type" value="Genomic_DNA"/>
</dbReference>
<dbReference type="Proteomes" id="UP000663825">
    <property type="component" value="Unassembled WGS sequence"/>
</dbReference>
<evidence type="ECO:0000256" key="9">
    <source>
        <dbReference type="ARBA" id="ARBA00023170"/>
    </source>
</evidence>
<keyword evidence="10" id="KW-0325">Glycoprotein</keyword>
<dbReference type="PANTHER" id="PTHR45695">
    <property type="entry name" value="LEUCOKININ RECEPTOR-RELATED"/>
    <property type="match status" value="1"/>
</dbReference>
<feature type="transmembrane region" description="Helical" evidence="13">
    <location>
        <begin position="22"/>
        <end position="47"/>
    </location>
</feature>
<dbReference type="Pfam" id="PF00001">
    <property type="entry name" value="7tm_1"/>
    <property type="match status" value="1"/>
</dbReference>
<feature type="transmembrane region" description="Helical" evidence="13">
    <location>
        <begin position="138"/>
        <end position="160"/>
    </location>
</feature>
<dbReference type="EMBL" id="CAJNYU010002055">
    <property type="protein sequence ID" value="CAF3502165.1"/>
    <property type="molecule type" value="Genomic_DNA"/>
</dbReference>
<dbReference type="PROSITE" id="PS50262">
    <property type="entry name" value="G_PROTEIN_RECEP_F1_2"/>
    <property type="match status" value="1"/>
</dbReference>
<keyword evidence="11 12" id="KW-0807">Transducer</keyword>
<evidence type="ECO:0000313" key="17">
    <source>
        <dbReference type="EMBL" id="CAF3502165.1"/>
    </source>
</evidence>
<keyword evidence="9 12" id="KW-0675">Receptor</keyword>
<gene>
    <name evidence="17" type="ORF">FME351_LOCUS16852</name>
    <name evidence="19" type="ORF">GRG538_LOCUS28093</name>
    <name evidence="16" type="ORF">KIK155_LOCUS5818</name>
    <name evidence="18" type="ORF">LUA448_LOCUS32343</name>
    <name evidence="15" type="ORF">TIS948_LOCUS14150</name>
</gene>
<dbReference type="PRINTS" id="PR00237">
    <property type="entry name" value="GPCRRHODOPSN"/>
</dbReference>
<evidence type="ECO:0000313" key="15">
    <source>
        <dbReference type="EMBL" id="CAF3231842.1"/>
    </source>
</evidence>
<proteinExistence type="inferred from homology"/>